<protein>
    <submittedName>
        <fullName evidence="2">Uncharacterized protein</fullName>
    </submittedName>
</protein>
<feature type="non-terminal residue" evidence="2">
    <location>
        <position position="189"/>
    </location>
</feature>
<feature type="transmembrane region" description="Helical" evidence="1">
    <location>
        <begin position="156"/>
        <end position="183"/>
    </location>
</feature>
<gene>
    <name evidence="2" type="ORF">LITE_LOCUS39586</name>
</gene>
<feature type="transmembrane region" description="Helical" evidence="1">
    <location>
        <begin position="29"/>
        <end position="49"/>
    </location>
</feature>
<dbReference type="Proteomes" id="UP001154282">
    <property type="component" value="Unassembled WGS sequence"/>
</dbReference>
<accession>A0AAV0PSU0</accession>
<sequence length="189" mass="20072">MKLQQHWITVNIQTPHGHHRRINVALHRALLLLGILLLLMLLLLLAANVELMKDEGQFSLAVLDLALQLSYDPVTAPDGVAGSNIGLDYDGTHRLVLLGRGGEILDDFGDLPHPKQLVRIQELALAVVWEIRGQDAVRGALPALVLARRASRARPVAIVVVAAANSVFGVGFVVAIVACGGISDGNGGG</sequence>
<evidence type="ECO:0000256" key="1">
    <source>
        <dbReference type="SAM" id="Phobius"/>
    </source>
</evidence>
<evidence type="ECO:0000313" key="2">
    <source>
        <dbReference type="EMBL" id="CAI0473316.1"/>
    </source>
</evidence>
<proteinExistence type="predicted"/>
<keyword evidence="1" id="KW-0812">Transmembrane</keyword>
<keyword evidence="3" id="KW-1185">Reference proteome</keyword>
<dbReference type="AlphaFoldDB" id="A0AAV0PSU0"/>
<organism evidence="2 3">
    <name type="scientific">Linum tenue</name>
    <dbReference type="NCBI Taxonomy" id="586396"/>
    <lineage>
        <taxon>Eukaryota</taxon>
        <taxon>Viridiplantae</taxon>
        <taxon>Streptophyta</taxon>
        <taxon>Embryophyta</taxon>
        <taxon>Tracheophyta</taxon>
        <taxon>Spermatophyta</taxon>
        <taxon>Magnoliopsida</taxon>
        <taxon>eudicotyledons</taxon>
        <taxon>Gunneridae</taxon>
        <taxon>Pentapetalae</taxon>
        <taxon>rosids</taxon>
        <taxon>fabids</taxon>
        <taxon>Malpighiales</taxon>
        <taxon>Linaceae</taxon>
        <taxon>Linum</taxon>
    </lineage>
</organism>
<name>A0AAV0PSU0_9ROSI</name>
<evidence type="ECO:0000313" key="3">
    <source>
        <dbReference type="Proteomes" id="UP001154282"/>
    </source>
</evidence>
<reference evidence="2" key="1">
    <citation type="submission" date="2022-08" db="EMBL/GenBank/DDBJ databases">
        <authorList>
            <person name="Gutierrez-Valencia J."/>
        </authorList>
    </citation>
    <scope>NUCLEOTIDE SEQUENCE</scope>
</reference>
<dbReference type="EMBL" id="CAMGYJ010000009">
    <property type="protein sequence ID" value="CAI0473316.1"/>
    <property type="molecule type" value="Genomic_DNA"/>
</dbReference>
<keyword evidence="1" id="KW-1133">Transmembrane helix</keyword>
<keyword evidence="1" id="KW-0472">Membrane</keyword>
<comment type="caution">
    <text evidence="2">The sequence shown here is derived from an EMBL/GenBank/DDBJ whole genome shotgun (WGS) entry which is preliminary data.</text>
</comment>